<comment type="similarity">
    <text evidence="2">Belongs to the sulfatase family.</text>
</comment>
<dbReference type="OrthoDB" id="9757939at2"/>
<dbReference type="InterPro" id="IPR024607">
    <property type="entry name" value="Sulfatase_CS"/>
</dbReference>
<sequence length="503" mass="56814">MTKTFGKRVSKGIYIGLLFWFLIAQMPGAGAQGKSANAKPNFIFILVDDLGWSDLACYGSDFYETPNLDNLAAEGVRFSNAYASSPVCSPSRASILTGKYPARLDLTDWIPGRQATHRPGKGQKLLCQDFAEEMKLEEYSIAEALKDHDYHTFFAGKWHIGEDSIYWPEHQGFDINKGGWKAGSPKGGYFSPYVNPRLKSGPDGEYLTDRLTNEAIHFLNESKEQPFFLYLSYYTVHNPLNAKPETIEKYRKKASKLKAPQKEKFVDRSEWKQVLGKGNFRERMVQDHAVYAAMIEHMDENVGRLLQEVKDLKLDDNTIVIFTSDNGGLSTSEGSPTSNLPLRAGKGWLYEGGIREPLIIKWPGVAKGGSVNHSPVIATDFYPSILEMAGIEAIPQQHTDGVSLVSILKGDEKFSRDELYWHYPHYSNQGGRPAGAVRKGKYKLIEFYEDMQVELYDLDNDIGEQSDLSGKKPQLVKDLRKKLKDWRKSVKAKMPHQNPHYQP</sequence>
<dbReference type="InterPro" id="IPR050738">
    <property type="entry name" value="Sulfatase"/>
</dbReference>
<dbReference type="CDD" id="cd16144">
    <property type="entry name" value="ARS_like"/>
    <property type="match status" value="1"/>
</dbReference>
<keyword evidence="3" id="KW-0479">Metal-binding</keyword>
<dbReference type="SUPFAM" id="SSF53649">
    <property type="entry name" value="Alkaline phosphatase-like"/>
    <property type="match status" value="1"/>
</dbReference>
<keyword evidence="5" id="KW-0378">Hydrolase</keyword>
<dbReference type="PANTHER" id="PTHR42693:SF42">
    <property type="entry name" value="ARYLSULFATASE G"/>
    <property type="match status" value="1"/>
</dbReference>
<dbReference type="PROSITE" id="PS00523">
    <property type="entry name" value="SULFATASE_1"/>
    <property type="match status" value="1"/>
</dbReference>
<evidence type="ECO:0000256" key="2">
    <source>
        <dbReference type="ARBA" id="ARBA00008779"/>
    </source>
</evidence>
<evidence type="ECO:0000256" key="3">
    <source>
        <dbReference type="ARBA" id="ARBA00022723"/>
    </source>
</evidence>
<evidence type="ECO:0000256" key="4">
    <source>
        <dbReference type="ARBA" id="ARBA00022729"/>
    </source>
</evidence>
<dbReference type="EMBL" id="QFLI01000001">
    <property type="protein sequence ID" value="PXY03132.1"/>
    <property type="molecule type" value="Genomic_DNA"/>
</dbReference>
<dbReference type="Gene3D" id="3.40.720.10">
    <property type="entry name" value="Alkaline Phosphatase, subunit A"/>
    <property type="match status" value="1"/>
</dbReference>
<comment type="cofactor">
    <cofactor evidence="1">
        <name>Ca(2+)</name>
        <dbReference type="ChEBI" id="CHEBI:29108"/>
    </cofactor>
</comment>
<dbReference type="GO" id="GO:0004065">
    <property type="term" value="F:arylsulfatase activity"/>
    <property type="evidence" value="ECO:0007669"/>
    <property type="project" value="TreeGrafter"/>
</dbReference>
<dbReference type="RefSeq" id="WP_110359287.1">
    <property type="nucleotide sequence ID" value="NZ_QFLI01000001.1"/>
</dbReference>
<name>A0A2V4A3A6_9BACT</name>
<gene>
    <name evidence="8" type="ORF">DF185_03335</name>
</gene>
<evidence type="ECO:0000313" key="8">
    <source>
        <dbReference type="EMBL" id="PXY03132.1"/>
    </source>
</evidence>
<evidence type="ECO:0000256" key="5">
    <source>
        <dbReference type="ARBA" id="ARBA00022801"/>
    </source>
</evidence>
<accession>A0A2V4A3A6</accession>
<dbReference type="InterPro" id="IPR017850">
    <property type="entry name" value="Alkaline_phosphatase_core_sf"/>
</dbReference>
<keyword evidence="4" id="KW-0732">Signal</keyword>
<feature type="domain" description="Sulfatase N-terminal" evidence="7">
    <location>
        <begin position="40"/>
        <end position="391"/>
    </location>
</feature>
<dbReference type="FunFam" id="3.40.720.10:FF:000065">
    <property type="entry name" value="Arylsulfatase A"/>
    <property type="match status" value="1"/>
</dbReference>
<dbReference type="PANTHER" id="PTHR42693">
    <property type="entry name" value="ARYLSULFATASE FAMILY MEMBER"/>
    <property type="match status" value="1"/>
</dbReference>
<organism evidence="8 9">
    <name type="scientific">Marinifilum breve</name>
    <dbReference type="NCBI Taxonomy" id="2184082"/>
    <lineage>
        <taxon>Bacteria</taxon>
        <taxon>Pseudomonadati</taxon>
        <taxon>Bacteroidota</taxon>
        <taxon>Bacteroidia</taxon>
        <taxon>Marinilabiliales</taxon>
        <taxon>Marinifilaceae</taxon>
    </lineage>
</organism>
<dbReference type="InterPro" id="IPR000917">
    <property type="entry name" value="Sulfatase_N"/>
</dbReference>
<dbReference type="AlphaFoldDB" id="A0A2V4A3A6"/>
<reference evidence="8 9" key="1">
    <citation type="submission" date="2018-05" db="EMBL/GenBank/DDBJ databases">
        <title>Marinifilum breve JC075T sp. nov., a marine bacterium isolated from Yongle Blue Hole in the South China Sea.</title>
        <authorList>
            <person name="Fu T."/>
        </authorList>
    </citation>
    <scope>NUCLEOTIDE SEQUENCE [LARGE SCALE GENOMIC DNA]</scope>
    <source>
        <strain evidence="8 9">JC075</strain>
    </source>
</reference>
<evidence type="ECO:0000259" key="7">
    <source>
        <dbReference type="Pfam" id="PF00884"/>
    </source>
</evidence>
<dbReference type="GO" id="GO:0046872">
    <property type="term" value="F:metal ion binding"/>
    <property type="evidence" value="ECO:0007669"/>
    <property type="project" value="UniProtKB-KW"/>
</dbReference>
<proteinExistence type="inferred from homology"/>
<keyword evidence="9" id="KW-1185">Reference proteome</keyword>
<comment type="caution">
    <text evidence="8">The sequence shown here is derived from an EMBL/GenBank/DDBJ whole genome shotgun (WGS) entry which is preliminary data.</text>
</comment>
<evidence type="ECO:0000313" key="9">
    <source>
        <dbReference type="Proteomes" id="UP000248079"/>
    </source>
</evidence>
<evidence type="ECO:0000256" key="1">
    <source>
        <dbReference type="ARBA" id="ARBA00001913"/>
    </source>
</evidence>
<protein>
    <submittedName>
        <fullName evidence="8">Sulfatase</fullName>
    </submittedName>
</protein>
<dbReference type="Pfam" id="PF00884">
    <property type="entry name" value="Sulfatase"/>
    <property type="match status" value="1"/>
</dbReference>
<dbReference type="Gene3D" id="3.30.1120.10">
    <property type="match status" value="1"/>
</dbReference>
<keyword evidence="6" id="KW-0106">Calcium</keyword>
<evidence type="ECO:0000256" key="6">
    <source>
        <dbReference type="ARBA" id="ARBA00022837"/>
    </source>
</evidence>
<dbReference type="Proteomes" id="UP000248079">
    <property type="component" value="Unassembled WGS sequence"/>
</dbReference>